<dbReference type="PROSITE" id="PS50213">
    <property type="entry name" value="FAS1"/>
    <property type="match status" value="3"/>
</dbReference>
<feature type="chain" id="PRO_5046024834" description="FAS1 domain-containing protein" evidence="1">
    <location>
        <begin position="23"/>
        <end position="476"/>
    </location>
</feature>
<evidence type="ECO:0000313" key="3">
    <source>
        <dbReference type="EMBL" id="GAA4239509.1"/>
    </source>
</evidence>
<dbReference type="InterPro" id="IPR050904">
    <property type="entry name" value="Adhesion/Biosynth-related"/>
</dbReference>
<feature type="domain" description="FAS1" evidence="2">
    <location>
        <begin position="39"/>
        <end position="184"/>
    </location>
</feature>
<proteinExistence type="predicted"/>
<comment type="caution">
    <text evidence="3">The sequence shown here is derived from an EMBL/GenBank/DDBJ whole genome shotgun (WGS) entry which is preliminary data.</text>
</comment>
<dbReference type="SUPFAM" id="SSF82153">
    <property type="entry name" value="FAS1 domain"/>
    <property type="match status" value="3"/>
</dbReference>
<sequence length="476" mass="49217">MKTLTALKSLCLLSFVSIFLHSCSNDDDNNDQITIDPSKFTIVENAIATPSLSLLVEALQAADGNLVNVLSGTGPFTVLAPTNDAFQDLLDSNSNWNTINDIDTAVLQQVLLNHVISGDVKSTDLTSLGSGYTKTNADGADGNKLSLYFSTSNGVMFNGISTVVSGGADLISSNGTVHVVDKVITLPTVVDHAIANPEFGSLVSALGAADGDLVSVLSGNGPFTVLAPDNNAFTSFLNGAALADVDTSMLSQILLNHVMSGTTLSTDLINLGTGYSNTSATGAGGNAMSIYINATDGVMFNGISTVQVADIVATNGVIHAINNVIDLPNVVDFALADPEFSTLVTALTRDDLTTNFVQVLSTEDGTSPAPFTVFAPTNMAFANLLNELNTTLADIDEPTLKATLNHHVVGGLNVVSTDLTDNFTVPTLGGNITANVTGGATLTDTNNRVSNIIAVDVQASNGVIHAIDKVVLPSLQ</sequence>
<feature type="domain" description="FAS1" evidence="2">
    <location>
        <begin position="327"/>
        <end position="471"/>
    </location>
</feature>
<evidence type="ECO:0000259" key="2">
    <source>
        <dbReference type="PROSITE" id="PS50213"/>
    </source>
</evidence>
<dbReference type="RefSeq" id="WP_344789576.1">
    <property type="nucleotide sequence ID" value="NZ_BAABCA010000008.1"/>
</dbReference>
<gene>
    <name evidence="3" type="ORF">GCM10022291_34100</name>
</gene>
<protein>
    <recommendedName>
        <fullName evidence="2">FAS1 domain-containing protein</fullName>
    </recommendedName>
</protein>
<evidence type="ECO:0000313" key="4">
    <source>
        <dbReference type="Proteomes" id="UP001501496"/>
    </source>
</evidence>
<dbReference type="Pfam" id="PF02469">
    <property type="entry name" value="Fasciclin"/>
    <property type="match status" value="3"/>
</dbReference>
<dbReference type="InterPro" id="IPR000782">
    <property type="entry name" value="FAS1_domain"/>
</dbReference>
<dbReference type="PANTHER" id="PTHR10900:SF77">
    <property type="entry name" value="FI19380P1"/>
    <property type="match status" value="1"/>
</dbReference>
<name>A0ABP8CIE8_9FLAO</name>
<dbReference type="InterPro" id="IPR036378">
    <property type="entry name" value="FAS1_dom_sf"/>
</dbReference>
<dbReference type="PANTHER" id="PTHR10900">
    <property type="entry name" value="PERIOSTIN-RELATED"/>
    <property type="match status" value="1"/>
</dbReference>
<keyword evidence="4" id="KW-1185">Reference proteome</keyword>
<evidence type="ECO:0000256" key="1">
    <source>
        <dbReference type="SAM" id="SignalP"/>
    </source>
</evidence>
<keyword evidence="1" id="KW-0732">Signal</keyword>
<dbReference type="Gene3D" id="2.30.180.10">
    <property type="entry name" value="FAS1 domain"/>
    <property type="match status" value="3"/>
</dbReference>
<accession>A0ABP8CIE8</accession>
<feature type="domain" description="FAS1" evidence="2">
    <location>
        <begin position="186"/>
        <end position="325"/>
    </location>
</feature>
<reference evidence="4" key="1">
    <citation type="journal article" date="2019" name="Int. J. Syst. Evol. Microbiol.">
        <title>The Global Catalogue of Microorganisms (GCM) 10K type strain sequencing project: providing services to taxonomists for standard genome sequencing and annotation.</title>
        <authorList>
            <consortium name="The Broad Institute Genomics Platform"/>
            <consortium name="The Broad Institute Genome Sequencing Center for Infectious Disease"/>
            <person name="Wu L."/>
            <person name="Ma J."/>
        </authorList>
    </citation>
    <scope>NUCLEOTIDE SEQUENCE [LARGE SCALE GENOMIC DNA]</scope>
    <source>
        <strain evidence="4">JCM 17630</strain>
    </source>
</reference>
<dbReference type="Proteomes" id="UP001501496">
    <property type="component" value="Unassembled WGS sequence"/>
</dbReference>
<dbReference type="EMBL" id="BAABCA010000008">
    <property type="protein sequence ID" value="GAA4239509.1"/>
    <property type="molecule type" value="Genomic_DNA"/>
</dbReference>
<dbReference type="SMART" id="SM00554">
    <property type="entry name" value="FAS1"/>
    <property type="match status" value="3"/>
</dbReference>
<organism evidence="3 4">
    <name type="scientific">Postechiella marina</name>
    <dbReference type="NCBI Taxonomy" id="943941"/>
    <lineage>
        <taxon>Bacteria</taxon>
        <taxon>Pseudomonadati</taxon>
        <taxon>Bacteroidota</taxon>
        <taxon>Flavobacteriia</taxon>
        <taxon>Flavobacteriales</taxon>
        <taxon>Flavobacteriaceae</taxon>
        <taxon>Postechiella</taxon>
    </lineage>
</organism>
<feature type="signal peptide" evidence="1">
    <location>
        <begin position="1"/>
        <end position="22"/>
    </location>
</feature>